<protein>
    <submittedName>
        <fullName evidence="8">ComEC/Rec2 family competence protein</fullName>
    </submittedName>
</protein>
<dbReference type="EMBL" id="JBHSAX010000033">
    <property type="protein sequence ID" value="MFC3966261.1"/>
    <property type="molecule type" value="Genomic_DNA"/>
</dbReference>
<feature type="transmembrane region" description="Helical" evidence="6">
    <location>
        <begin position="379"/>
        <end position="400"/>
    </location>
</feature>
<feature type="transmembrane region" description="Helical" evidence="6">
    <location>
        <begin position="355"/>
        <end position="373"/>
    </location>
</feature>
<accession>A0ABV8E3X7</accession>
<evidence type="ECO:0000313" key="8">
    <source>
        <dbReference type="EMBL" id="MFC3966261.1"/>
    </source>
</evidence>
<feature type="transmembrane region" description="Helical" evidence="6">
    <location>
        <begin position="91"/>
        <end position="112"/>
    </location>
</feature>
<feature type="transmembrane region" description="Helical" evidence="6">
    <location>
        <begin position="465"/>
        <end position="485"/>
    </location>
</feature>
<dbReference type="Proteomes" id="UP001595696">
    <property type="component" value="Unassembled WGS sequence"/>
</dbReference>
<evidence type="ECO:0000256" key="6">
    <source>
        <dbReference type="SAM" id="Phobius"/>
    </source>
</evidence>
<proteinExistence type="predicted"/>
<feature type="transmembrane region" description="Helical" evidence="6">
    <location>
        <begin position="332"/>
        <end position="348"/>
    </location>
</feature>
<feature type="transmembrane region" description="Helical" evidence="6">
    <location>
        <begin position="412"/>
        <end position="430"/>
    </location>
</feature>
<keyword evidence="4 6" id="KW-1133">Transmembrane helix</keyword>
<keyword evidence="2" id="KW-1003">Cell membrane</keyword>
<feature type="transmembrane region" description="Helical" evidence="6">
    <location>
        <begin position="280"/>
        <end position="302"/>
    </location>
</feature>
<keyword evidence="3 6" id="KW-0812">Transmembrane</keyword>
<dbReference type="RefSeq" id="WP_378616816.1">
    <property type="nucleotide sequence ID" value="NZ_JBHSAX010000033.1"/>
</dbReference>
<evidence type="ECO:0000256" key="1">
    <source>
        <dbReference type="ARBA" id="ARBA00004651"/>
    </source>
</evidence>
<keyword evidence="5 6" id="KW-0472">Membrane</keyword>
<comment type="caution">
    <text evidence="8">The sequence shown here is derived from an EMBL/GenBank/DDBJ whole genome shotgun (WGS) entry which is preliminary data.</text>
</comment>
<feature type="transmembrane region" description="Helical" evidence="6">
    <location>
        <begin position="61"/>
        <end position="79"/>
    </location>
</feature>
<evidence type="ECO:0000256" key="4">
    <source>
        <dbReference type="ARBA" id="ARBA00022989"/>
    </source>
</evidence>
<evidence type="ECO:0000256" key="5">
    <source>
        <dbReference type="ARBA" id="ARBA00023136"/>
    </source>
</evidence>
<dbReference type="PANTHER" id="PTHR30619">
    <property type="entry name" value="DNA INTERNALIZATION/COMPETENCE PROTEIN COMEC/REC2"/>
    <property type="match status" value="1"/>
</dbReference>
<organism evidence="8 9">
    <name type="scientific">Nocardia jiangsuensis</name>
    <dbReference type="NCBI Taxonomy" id="1691563"/>
    <lineage>
        <taxon>Bacteria</taxon>
        <taxon>Bacillati</taxon>
        <taxon>Actinomycetota</taxon>
        <taxon>Actinomycetes</taxon>
        <taxon>Mycobacteriales</taxon>
        <taxon>Nocardiaceae</taxon>
        <taxon>Nocardia</taxon>
    </lineage>
</organism>
<evidence type="ECO:0000259" key="7">
    <source>
        <dbReference type="Pfam" id="PF03772"/>
    </source>
</evidence>
<evidence type="ECO:0000256" key="2">
    <source>
        <dbReference type="ARBA" id="ARBA00022475"/>
    </source>
</evidence>
<dbReference type="NCBIfam" id="TIGR00360">
    <property type="entry name" value="ComEC_N-term"/>
    <property type="match status" value="1"/>
</dbReference>
<sequence length="537" mass="55914">MSGQRPPGNPVTTLSGYWPIVRPEEPPAPEPRALDARLVPAAVLCWLATIVAITAGWITGLVLAVLLVGTACGLWIWLLRGGVRRSGRWGVPVWGMVAALLLGTGFATAAAWREQRVAAHPLRALPDRASVQVYAVPTNDPKPVRGRSFGDQRRWVVRADLVEYRHAGKRVRAGGVVTILAGGDEWARITPGGLLRFRARPMLPQTSDLTVAVLRANAPPVQLEQPPWWQRAAMPVRGSLTEAARRVLGRDAAGVLPALVLGDTSGLTDGVRDDFATAGLQHLCVVSGANVTIVLTAVLALCRTLTLPPTACAGTAALALLLFVVIARPDPSVLRAAAMGAVTVLALLTGRRRQALPALCGAVILLLAVWPALAVSIGFALSVLATAALILIAPGWAAALRGHGWRRAPAEIVAVSAAAFAVTTPLVIAVTGKLSLVAVLANVLVAPVIAAITVLGALAATIAWAWALPAELLLRPAAVPLWWLLEVAEHTARLPGATVTVPGGALTGTLAAAALLGSALGLRVRAARRRIRAETGP</sequence>
<dbReference type="InterPro" id="IPR052159">
    <property type="entry name" value="Competence_DNA_uptake"/>
</dbReference>
<evidence type="ECO:0000256" key="3">
    <source>
        <dbReference type="ARBA" id="ARBA00022692"/>
    </source>
</evidence>
<dbReference type="Pfam" id="PF03772">
    <property type="entry name" value="Competence"/>
    <property type="match status" value="1"/>
</dbReference>
<feature type="transmembrane region" description="Helical" evidence="6">
    <location>
        <begin position="436"/>
        <end position="458"/>
    </location>
</feature>
<feature type="domain" description="ComEC/Rec2-related protein" evidence="7">
    <location>
        <begin position="259"/>
        <end position="520"/>
    </location>
</feature>
<keyword evidence="9" id="KW-1185">Reference proteome</keyword>
<gene>
    <name evidence="8" type="ORF">ACFO0B_30105</name>
</gene>
<name>A0ABV8E3X7_9NOCA</name>
<feature type="transmembrane region" description="Helical" evidence="6">
    <location>
        <begin position="505"/>
        <end position="522"/>
    </location>
</feature>
<dbReference type="PANTHER" id="PTHR30619:SF7">
    <property type="entry name" value="BETA-LACTAMASE DOMAIN PROTEIN"/>
    <property type="match status" value="1"/>
</dbReference>
<dbReference type="InterPro" id="IPR004477">
    <property type="entry name" value="ComEC_N"/>
</dbReference>
<comment type="subcellular location">
    <subcellularLocation>
        <location evidence="1">Cell membrane</location>
        <topology evidence="1">Multi-pass membrane protein</topology>
    </subcellularLocation>
</comment>
<evidence type="ECO:0000313" key="9">
    <source>
        <dbReference type="Proteomes" id="UP001595696"/>
    </source>
</evidence>
<feature type="transmembrane region" description="Helical" evidence="6">
    <location>
        <begin position="309"/>
        <end position="326"/>
    </location>
</feature>
<reference evidence="9" key="1">
    <citation type="journal article" date="2019" name="Int. J. Syst. Evol. Microbiol.">
        <title>The Global Catalogue of Microorganisms (GCM) 10K type strain sequencing project: providing services to taxonomists for standard genome sequencing and annotation.</title>
        <authorList>
            <consortium name="The Broad Institute Genomics Platform"/>
            <consortium name="The Broad Institute Genome Sequencing Center for Infectious Disease"/>
            <person name="Wu L."/>
            <person name="Ma J."/>
        </authorList>
    </citation>
    <scope>NUCLEOTIDE SEQUENCE [LARGE SCALE GENOMIC DNA]</scope>
    <source>
        <strain evidence="9">CGMCC 4.7330</strain>
    </source>
</reference>